<dbReference type="Gene3D" id="3.40.50.300">
    <property type="entry name" value="P-loop containing nucleotide triphosphate hydrolases"/>
    <property type="match status" value="3"/>
</dbReference>
<dbReference type="PANTHER" id="PTHR30591:SF1">
    <property type="entry name" value="RECBCD ENZYME SUBUNIT RECC"/>
    <property type="match status" value="1"/>
</dbReference>
<dbReference type="InterPro" id="IPR027417">
    <property type="entry name" value="P-loop_NTPase"/>
</dbReference>
<evidence type="ECO:0000259" key="11">
    <source>
        <dbReference type="Pfam" id="PF12705"/>
    </source>
</evidence>
<evidence type="ECO:0000256" key="4">
    <source>
        <dbReference type="ARBA" id="ARBA00022801"/>
    </source>
</evidence>
<dbReference type="GO" id="GO:0003677">
    <property type="term" value="F:DNA binding"/>
    <property type="evidence" value="ECO:0007669"/>
    <property type="project" value="UniProtKB-KW"/>
</dbReference>
<evidence type="ECO:0000256" key="2">
    <source>
        <dbReference type="ARBA" id="ARBA00022741"/>
    </source>
</evidence>
<name>A0A7W9W202_9FIRM</name>
<feature type="region of interest" description="Disordered" evidence="10">
    <location>
        <begin position="313"/>
        <end position="341"/>
    </location>
</feature>
<dbReference type="Gene3D" id="3.90.320.10">
    <property type="match status" value="1"/>
</dbReference>
<evidence type="ECO:0000256" key="8">
    <source>
        <dbReference type="ARBA" id="ARBA00023125"/>
    </source>
</evidence>
<keyword evidence="4 13" id="KW-0378">Hydrolase</keyword>
<dbReference type="Proteomes" id="UP000522163">
    <property type="component" value="Unassembled WGS sequence"/>
</dbReference>
<feature type="domain" description="ATP-dependent helicase/deoxyribonuclease subunit B N-terminal" evidence="12">
    <location>
        <begin position="6"/>
        <end position="280"/>
    </location>
</feature>
<dbReference type="GeneID" id="85013901"/>
<feature type="compositionally biased region" description="Basic and acidic residues" evidence="10">
    <location>
        <begin position="320"/>
        <end position="337"/>
    </location>
</feature>
<feature type="domain" description="PD-(D/E)XK endonuclease-like" evidence="11">
    <location>
        <begin position="801"/>
        <end position="1127"/>
    </location>
</feature>
<dbReference type="SUPFAM" id="SSF52540">
    <property type="entry name" value="P-loop containing nucleoside triphosphate hydrolases"/>
    <property type="match status" value="1"/>
</dbReference>
<evidence type="ECO:0000256" key="5">
    <source>
        <dbReference type="ARBA" id="ARBA00022806"/>
    </source>
</evidence>
<keyword evidence="9" id="KW-0234">DNA repair</keyword>
<keyword evidence="2" id="KW-0547">Nucleotide-binding</keyword>
<dbReference type="InterPro" id="IPR038726">
    <property type="entry name" value="PDDEXK_AddAB-type"/>
</dbReference>
<accession>A0A7W9W202</accession>
<dbReference type="Pfam" id="PF21445">
    <property type="entry name" value="ADDB_N"/>
    <property type="match status" value="1"/>
</dbReference>
<evidence type="ECO:0000256" key="7">
    <source>
        <dbReference type="ARBA" id="ARBA00022840"/>
    </source>
</evidence>
<evidence type="ECO:0000256" key="6">
    <source>
        <dbReference type="ARBA" id="ARBA00022839"/>
    </source>
</evidence>
<dbReference type="EC" id="3.1.-.-" evidence="13"/>
<sequence>MSKLQIILGAGGSGKTEYLIRKALQEAGKDYHRQIYYLVPEQDTLAMQKRIVSHSENQGKGILNVDVLSFQRLYYRAFENTNQKSPLSLDEMGKMMILRLILGKKKKQLSYYQREAESLSFVEECKSQISECMQYKVSPEELRKCAEKSKRSITRAKFLDLAYIYEEFLLYLSKTGRITEEGLADQGISALWKDNTLKDSILIFDGFTGFTPIQLLCIEVLMERAGELYFSLEFSGKNISALGNGKKRESLFYLTEEAIKELYQRGEKLGVEILSPLSLNEIDSRTGEARPEGALLPRFEKIPALQTLVEGFLQGENQEPETKEEQSPKTESMDKSKPYTGGVYPSVPHGISIIEATNISKEVEEACSHIRYLVEERGYRYQEIGVVLPDVELYRDAFFQQGRKFAIPLFLEEDIKLFDSPFSKVLRSALEVMEKGLLYDSFFRYLRAFPYRDMEEEDRIDALENEARAKGLKGKSAFRSLFQEESLLEADALFSLLEENEGSHSLKERIESLESFTERLMALFQLEEEAIFLKNEGMDSLSQSLERSVSQIQLLLSKMKEGLGGIPVNKKEFSAFFDMALSLEKLRQIPATNDQVLVGDLTRSRFHNPKAFLFLGLNAGLIPLPPKKKSLFTEEEKSFLRQEHCTLSPLAWEESYIQEFYLYHAFLSPKEELYLSYPLRIPKGRGGISPILQEVLRLFPKLKIRKLDREIQEMQSFSQAKASLSKELPKLCKKEALFRSEEEVLPYFQLESFQLLHSLWQKEEYKKDLEKLLDAVFWENRHLPLSKELSKELYGEKIRGSVSRLEGLNRCAFFHFLRYGLHLQERKEAEIQAFDLGNLYHKLVESFFKKVKEEKLKGEVLSEHFQEYLNHAIAESEQDPEFAPFLEGGRNQYFLHKFKENAKTILWALERQLSGGDFQVEALERDFNYDSDSLSFRGRVDRVDSYLDEEKNYYLKVLDYKSGNTDFSLDLLKAGLQIQLPLYLSILLEEEKKRHPDYKLHPAGLFYFTMDNPNLSFKGQTEEELFQEKLKASRPKGLINGDKNIIFRMDRELKGDSLLLPVKEKNGSIEEKGSVAKEEKILAMLSYVRERVEEDCKRILEGEKAISPIREAMDKTACTYCPYHSICGFDPNLPGFSYRSLEKGEEEAIWDEWIEKYRKKES</sequence>
<dbReference type="RefSeq" id="WP_183682107.1">
    <property type="nucleotide sequence ID" value="NZ_JACHHH010000001.1"/>
</dbReference>
<keyword evidence="5 13" id="KW-0347">Helicase</keyword>
<organism evidence="13 14">
    <name type="scientific">Oribacterium sinus</name>
    <dbReference type="NCBI Taxonomy" id="237576"/>
    <lineage>
        <taxon>Bacteria</taxon>
        <taxon>Bacillati</taxon>
        <taxon>Bacillota</taxon>
        <taxon>Clostridia</taxon>
        <taxon>Lachnospirales</taxon>
        <taxon>Lachnospiraceae</taxon>
        <taxon>Oribacterium</taxon>
    </lineage>
</organism>
<evidence type="ECO:0000259" key="12">
    <source>
        <dbReference type="Pfam" id="PF21445"/>
    </source>
</evidence>
<evidence type="ECO:0000256" key="1">
    <source>
        <dbReference type="ARBA" id="ARBA00022722"/>
    </source>
</evidence>
<evidence type="ECO:0000256" key="9">
    <source>
        <dbReference type="ARBA" id="ARBA00023204"/>
    </source>
</evidence>
<evidence type="ECO:0000256" key="3">
    <source>
        <dbReference type="ARBA" id="ARBA00022763"/>
    </source>
</evidence>
<comment type="caution">
    <text evidence="13">The sequence shown here is derived from an EMBL/GenBank/DDBJ whole genome shotgun (WGS) entry which is preliminary data.</text>
</comment>
<proteinExistence type="predicted"/>
<evidence type="ECO:0000256" key="10">
    <source>
        <dbReference type="SAM" id="MobiDB-lite"/>
    </source>
</evidence>
<dbReference type="PANTHER" id="PTHR30591">
    <property type="entry name" value="RECBCD ENZYME SUBUNIT RECC"/>
    <property type="match status" value="1"/>
</dbReference>
<dbReference type="GO" id="GO:0004527">
    <property type="term" value="F:exonuclease activity"/>
    <property type="evidence" value="ECO:0007669"/>
    <property type="project" value="UniProtKB-KW"/>
</dbReference>
<evidence type="ECO:0000313" key="14">
    <source>
        <dbReference type="Proteomes" id="UP000522163"/>
    </source>
</evidence>
<keyword evidence="3" id="KW-0227">DNA damage</keyword>
<evidence type="ECO:0000313" key="13">
    <source>
        <dbReference type="EMBL" id="MBB6040369.1"/>
    </source>
</evidence>
<dbReference type="InterPro" id="IPR049035">
    <property type="entry name" value="ADDB_N"/>
</dbReference>
<keyword evidence="7" id="KW-0067">ATP-binding</keyword>
<dbReference type="InterPro" id="IPR011604">
    <property type="entry name" value="PDDEXK-like_dom_sf"/>
</dbReference>
<gene>
    <name evidence="13" type="ORF">HNQ46_000330</name>
</gene>
<keyword evidence="8" id="KW-0238">DNA-binding</keyword>
<dbReference type="GO" id="GO:0005524">
    <property type="term" value="F:ATP binding"/>
    <property type="evidence" value="ECO:0007669"/>
    <property type="project" value="UniProtKB-KW"/>
</dbReference>
<keyword evidence="1" id="KW-0540">Nuclease</keyword>
<dbReference type="GO" id="GO:0003678">
    <property type="term" value="F:DNA helicase activity"/>
    <property type="evidence" value="ECO:0007669"/>
    <property type="project" value="UniProtKB-EC"/>
</dbReference>
<dbReference type="EC" id="3.6.4.12" evidence="13"/>
<dbReference type="GO" id="GO:0006310">
    <property type="term" value="P:DNA recombination"/>
    <property type="evidence" value="ECO:0007669"/>
    <property type="project" value="TreeGrafter"/>
</dbReference>
<dbReference type="GO" id="GO:0006281">
    <property type="term" value="P:DNA repair"/>
    <property type="evidence" value="ECO:0007669"/>
    <property type="project" value="UniProtKB-KW"/>
</dbReference>
<reference evidence="13 14" key="1">
    <citation type="submission" date="2020-08" db="EMBL/GenBank/DDBJ databases">
        <title>Genomic Encyclopedia of Type Strains, Phase IV (KMG-IV): sequencing the most valuable type-strain genomes for metagenomic binning, comparative biology and taxonomic classification.</title>
        <authorList>
            <person name="Goeker M."/>
        </authorList>
    </citation>
    <scope>NUCLEOTIDE SEQUENCE [LARGE SCALE GENOMIC DNA]</scope>
    <source>
        <strain evidence="13 14">DSM 17245</strain>
    </source>
</reference>
<keyword evidence="6" id="KW-0269">Exonuclease</keyword>
<dbReference type="AlphaFoldDB" id="A0A7W9W202"/>
<protein>
    <submittedName>
        <fullName evidence="13">ATP-dependent helicase/nuclease subunit B</fullName>
        <ecNumber evidence="13">3.1.-.-</ecNumber>
        <ecNumber evidence="13">3.6.4.12</ecNumber>
    </submittedName>
</protein>
<dbReference type="Pfam" id="PF12705">
    <property type="entry name" value="PDDEXK_1"/>
    <property type="match status" value="1"/>
</dbReference>
<dbReference type="EMBL" id="JACHHH010000001">
    <property type="protein sequence ID" value="MBB6040369.1"/>
    <property type="molecule type" value="Genomic_DNA"/>
</dbReference>